<dbReference type="Proteomes" id="UP000628984">
    <property type="component" value="Unassembled WGS sequence"/>
</dbReference>
<gene>
    <name evidence="1" type="ORF">GCM10011452_00430</name>
</gene>
<reference evidence="1" key="2">
    <citation type="submission" date="2020-09" db="EMBL/GenBank/DDBJ databases">
        <authorList>
            <person name="Sun Q."/>
            <person name="Kim S."/>
        </authorList>
    </citation>
    <scope>NUCLEOTIDE SEQUENCE</scope>
    <source>
        <strain evidence="1">KCTC 23714</strain>
    </source>
</reference>
<sequence>MAAGLLALSAGGAAAQNYGSSGQSWSSSYGFTSAADRSLRLQQAQVLRTVEGNADPSTVYNTETYYDNRTGYIETNAQGSVTGAQQIGDQIGQQTYSVGSLNTGSNTIEVHGNNNTVDSVNSAETNGCVDGSIREADTTVYGSATANADGTTSNAGQPSILRDETTVASACQ</sequence>
<evidence type="ECO:0000313" key="1">
    <source>
        <dbReference type="EMBL" id="GGW21164.1"/>
    </source>
</evidence>
<evidence type="ECO:0000313" key="2">
    <source>
        <dbReference type="Proteomes" id="UP000628984"/>
    </source>
</evidence>
<dbReference type="EMBL" id="BMYQ01000001">
    <property type="protein sequence ID" value="GGW21164.1"/>
    <property type="molecule type" value="Genomic_DNA"/>
</dbReference>
<dbReference type="AlphaFoldDB" id="A0A918MGS7"/>
<proteinExistence type="predicted"/>
<reference evidence="1" key="1">
    <citation type="journal article" date="2014" name="Int. J. Syst. Evol. Microbiol.">
        <title>Complete genome sequence of Corynebacterium casei LMG S-19264T (=DSM 44701T), isolated from a smear-ripened cheese.</title>
        <authorList>
            <consortium name="US DOE Joint Genome Institute (JGI-PGF)"/>
            <person name="Walter F."/>
            <person name="Albersmeier A."/>
            <person name="Kalinowski J."/>
            <person name="Ruckert C."/>
        </authorList>
    </citation>
    <scope>NUCLEOTIDE SEQUENCE</scope>
    <source>
        <strain evidence="1">KCTC 23714</strain>
    </source>
</reference>
<protein>
    <submittedName>
        <fullName evidence="1">Uncharacterized protein</fullName>
    </submittedName>
</protein>
<organism evidence="1 2">
    <name type="scientific">Gemmobacter lanyuensis</name>
    <dbReference type="NCBI Taxonomy" id="1054497"/>
    <lineage>
        <taxon>Bacteria</taxon>
        <taxon>Pseudomonadati</taxon>
        <taxon>Pseudomonadota</taxon>
        <taxon>Alphaproteobacteria</taxon>
        <taxon>Rhodobacterales</taxon>
        <taxon>Paracoccaceae</taxon>
        <taxon>Gemmobacter</taxon>
    </lineage>
</organism>
<keyword evidence="2" id="KW-1185">Reference proteome</keyword>
<accession>A0A918MGS7</accession>
<comment type="caution">
    <text evidence="1">The sequence shown here is derived from an EMBL/GenBank/DDBJ whole genome shotgun (WGS) entry which is preliminary data.</text>
</comment>
<name>A0A918MGS7_9RHOB</name>